<dbReference type="InterPro" id="IPR023214">
    <property type="entry name" value="HAD_sf"/>
</dbReference>
<dbReference type="OrthoDB" id="9807742at2"/>
<dbReference type="PANTHER" id="PTHR47829">
    <property type="entry name" value="HYDROLASE, PUTATIVE (AFU_ORTHOLOGUE AFUA_1G12880)-RELATED"/>
    <property type="match status" value="1"/>
</dbReference>
<organism evidence="1 2">
    <name type="scientific">Shinella kummerowiae</name>
    <dbReference type="NCBI Taxonomy" id="417745"/>
    <lineage>
        <taxon>Bacteria</taxon>
        <taxon>Pseudomonadati</taxon>
        <taxon>Pseudomonadota</taxon>
        <taxon>Alphaproteobacteria</taxon>
        <taxon>Hyphomicrobiales</taxon>
        <taxon>Rhizobiaceae</taxon>
        <taxon>Shinella</taxon>
    </lineage>
</organism>
<accession>A0A6N8SDX4</accession>
<dbReference type="PRINTS" id="PR00413">
    <property type="entry name" value="HADHALOGNASE"/>
</dbReference>
<dbReference type="InterPro" id="IPR036412">
    <property type="entry name" value="HAD-like_sf"/>
</dbReference>
<dbReference type="SFLD" id="SFLDG01129">
    <property type="entry name" value="C1.5:_HAD__Beta-PGM__Phosphata"/>
    <property type="match status" value="1"/>
</dbReference>
<proteinExistence type="predicted"/>
<keyword evidence="2" id="KW-1185">Reference proteome</keyword>
<gene>
    <name evidence="1" type="ORF">GR138_18920</name>
</gene>
<comment type="caution">
    <text evidence="1">The sequence shown here is derived from an EMBL/GenBank/DDBJ whole genome shotgun (WGS) entry which is preliminary data.</text>
</comment>
<dbReference type="SFLD" id="SFLDS00003">
    <property type="entry name" value="Haloacid_Dehalogenase"/>
    <property type="match status" value="1"/>
</dbReference>
<dbReference type="EMBL" id="WUMK01000007">
    <property type="protein sequence ID" value="MXN47274.1"/>
    <property type="molecule type" value="Genomic_DNA"/>
</dbReference>
<dbReference type="Proteomes" id="UP000435802">
    <property type="component" value="Unassembled WGS sequence"/>
</dbReference>
<dbReference type="InterPro" id="IPR052898">
    <property type="entry name" value="ACAD10-like"/>
</dbReference>
<dbReference type="SUPFAM" id="SSF56784">
    <property type="entry name" value="HAD-like"/>
    <property type="match status" value="1"/>
</dbReference>
<dbReference type="Gene3D" id="3.40.50.1000">
    <property type="entry name" value="HAD superfamily/HAD-like"/>
    <property type="match status" value="1"/>
</dbReference>
<evidence type="ECO:0000313" key="1">
    <source>
        <dbReference type="EMBL" id="MXN47274.1"/>
    </source>
</evidence>
<sequence length="222" mass="25106">MTKALILDFGGVVTRTLFETHDVTERALGLAPGTLTWKGPFDPSTDPLWQRMQNREITERDYWMERTRETGRLIGEDWTDMKTFVQRARGAEPDLVLRPEARETILAAKAAGMKLAILSNELDLFYGVDFRKRFPLIDLFDVIVDATYTGILKPDPRAYEQAVRDVGVDKTDCVFVDDQKKNIEGADAVGLPNVHFDVTRPAESYAEARAMLGLQKPETFHA</sequence>
<keyword evidence="1" id="KW-0378">Hydrolase</keyword>
<dbReference type="InterPro" id="IPR006439">
    <property type="entry name" value="HAD-SF_hydro_IA"/>
</dbReference>
<dbReference type="NCBIfam" id="TIGR01509">
    <property type="entry name" value="HAD-SF-IA-v3"/>
    <property type="match status" value="1"/>
</dbReference>
<name>A0A6N8SDX4_9HYPH</name>
<dbReference type="AlphaFoldDB" id="A0A6N8SDX4"/>
<protein>
    <submittedName>
        <fullName evidence="1">HAD-IA family hydrolase</fullName>
    </submittedName>
</protein>
<reference evidence="1 2" key="1">
    <citation type="submission" date="2019-12" db="EMBL/GenBank/DDBJ databases">
        <title>Shinella kummerowiae sp. nov., a symbiotic bacterium isolated from root nodules of the herbal legume Kummerowia stipulacea.</title>
        <authorList>
            <person name="Gao J."/>
        </authorList>
    </citation>
    <scope>NUCLEOTIDE SEQUENCE [LARGE SCALE GENOMIC DNA]</scope>
    <source>
        <strain evidence="1 2">CCBAU 25048</strain>
    </source>
</reference>
<evidence type="ECO:0000313" key="2">
    <source>
        <dbReference type="Proteomes" id="UP000435802"/>
    </source>
</evidence>
<dbReference type="GO" id="GO:0016787">
    <property type="term" value="F:hydrolase activity"/>
    <property type="evidence" value="ECO:0007669"/>
    <property type="project" value="UniProtKB-KW"/>
</dbReference>
<dbReference type="PANTHER" id="PTHR47829:SF1">
    <property type="entry name" value="HAD FAMILY PHOSPHATASE"/>
    <property type="match status" value="1"/>
</dbReference>
<dbReference type="RefSeq" id="WP_160860806.1">
    <property type="nucleotide sequence ID" value="NZ_WUMK01000007.1"/>
</dbReference>
<dbReference type="Pfam" id="PF00702">
    <property type="entry name" value="Hydrolase"/>
    <property type="match status" value="1"/>
</dbReference>